<dbReference type="InterPro" id="IPR036291">
    <property type="entry name" value="NAD(P)-bd_dom_sf"/>
</dbReference>
<dbReference type="Pfam" id="PF00106">
    <property type="entry name" value="adh_short"/>
    <property type="match status" value="1"/>
</dbReference>
<dbReference type="InterPro" id="IPR020904">
    <property type="entry name" value="Sc_DH/Rdtase_CS"/>
</dbReference>
<dbReference type="PROSITE" id="PS00061">
    <property type="entry name" value="ADH_SHORT"/>
    <property type="match status" value="1"/>
</dbReference>
<dbReference type="PANTHER" id="PTHR24321">
    <property type="entry name" value="DEHYDROGENASES, SHORT CHAIN"/>
    <property type="match status" value="1"/>
</dbReference>
<name>A0A9P8GAA9_AURME</name>
<evidence type="ECO:0000256" key="2">
    <source>
        <dbReference type="ARBA" id="ARBA00022857"/>
    </source>
</evidence>
<reference evidence="5" key="2">
    <citation type="submission" date="2021-08" db="EMBL/GenBank/DDBJ databases">
        <authorList>
            <person name="Gostincar C."/>
            <person name="Sun X."/>
            <person name="Song Z."/>
            <person name="Gunde-Cimerman N."/>
        </authorList>
    </citation>
    <scope>NUCLEOTIDE SEQUENCE</scope>
    <source>
        <strain evidence="5">EXF-8016</strain>
    </source>
</reference>
<evidence type="ECO:0000256" key="4">
    <source>
        <dbReference type="RuleBase" id="RU000363"/>
    </source>
</evidence>
<protein>
    <submittedName>
        <fullName evidence="5">Uncharacterized protein</fullName>
    </submittedName>
</protein>
<dbReference type="InterPro" id="IPR002347">
    <property type="entry name" value="SDR_fam"/>
</dbReference>
<reference evidence="5" key="1">
    <citation type="journal article" date="2021" name="J Fungi (Basel)">
        <title>Virulence traits and population genomics of the black yeast Aureobasidium melanogenum.</title>
        <authorList>
            <person name="Cernosa A."/>
            <person name="Sun X."/>
            <person name="Gostincar C."/>
            <person name="Fang C."/>
            <person name="Gunde-Cimerman N."/>
            <person name="Song Z."/>
        </authorList>
    </citation>
    <scope>NUCLEOTIDE SEQUENCE</scope>
    <source>
        <strain evidence="5">EXF-8016</strain>
    </source>
</reference>
<evidence type="ECO:0000256" key="1">
    <source>
        <dbReference type="ARBA" id="ARBA00006484"/>
    </source>
</evidence>
<keyword evidence="2" id="KW-0521">NADP</keyword>
<dbReference type="CDD" id="cd05233">
    <property type="entry name" value="SDR_c"/>
    <property type="match status" value="1"/>
</dbReference>
<proteinExistence type="inferred from homology"/>
<gene>
    <name evidence="5" type="ORF">KCV03_g8351</name>
</gene>
<organism evidence="5 6">
    <name type="scientific">Aureobasidium melanogenum</name>
    <name type="common">Aureobasidium pullulans var. melanogenum</name>
    <dbReference type="NCBI Taxonomy" id="46634"/>
    <lineage>
        <taxon>Eukaryota</taxon>
        <taxon>Fungi</taxon>
        <taxon>Dikarya</taxon>
        <taxon>Ascomycota</taxon>
        <taxon>Pezizomycotina</taxon>
        <taxon>Dothideomycetes</taxon>
        <taxon>Dothideomycetidae</taxon>
        <taxon>Dothideales</taxon>
        <taxon>Saccotheciaceae</taxon>
        <taxon>Aureobasidium</taxon>
    </lineage>
</organism>
<evidence type="ECO:0000313" key="5">
    <source>
        <dbReference type="EMBL" id="KAH0214745.1"/>
    </source>
</evidence>
<dbReference type="FunFam" id="3.40.50.720:FF:000084">
    <property type="entry name" value="Short-chain dehydrogenase reductase"/>
    <property type="match status" value="1"/>
</dbReference>
<sequence>MDSNLFSGKVYVVTGGGGGIGFGIVRQLEGYGAHVFALDLRKENPASFDKLDKNRTTFIEVDVSDREACSNAIDRVLSKHDRIDGLVNNAVIDTNLGGAFNMGSLVLPKMKEQKSGVIVNVGSTSCLSGKNRLPLYASSKHALLGLTRSWALDFAKYGIRVNCVGPGATDTAMARAPLQTVMGPRFGLDKTDDELLECVAASIPLGRIGTVDDVAHSVNFLLSDLSSFITGQIIVVSGGSS</sequence>
<dbReference type="PANTHER" id="PTHR24321:SF8">
    <property type="entry name" value="ESTRADIOL 17-BETA-DEHYDROGENASE 8-RELATED"/>
    <property type="match status" value="1"/>
</dbReference>
<evidence type="ECO:0000256" key="3">
    <source>
        <dbReference type="ARBA" id="ARBA00023002"/>
    </source>
</evidence>
<comment type="similarity">
    <text evidence="1 4">Belongs to the short-chain dehydrogenases/reductases (SDR) family.</text>
</comment>
<feature type="non-terminal residue" evidence="5">
    <location>
        <position position="1"/>
    </location>
</feature>
<dbReference type="EMBL" id="JAHFYH010000080">
    <property type="protein sequence ID" value="KAH0214745.1"/>
    <property type="molecule type" value="Genomic_DNA"/>
</dbReference>
<dbReference type="OrthoDB" id="1669814at2759"/>
<dbReference type="Gene3D" id="3.40.50.720">
    <property type="entry name" value="NAD(P)-binding Rossmann-like Domain"/>
    <property type="match status" value="1"/>
</dbReference>
<dbReference type="AlphaFoldDB" id="A0A9P8GAA9"/>
<dbReference type="Proteomes" id="UP000767238">
    <property type="component" value="Unassembled WGS sequence"/>
</dbReference>
<dbReference type="PRINTS" id="PR00080">
    <property type="entry name" value="SDRFAMILY"/>
</dbReference>
<dbReference type="SUPFAM" id="SSF51735">
    <property type="entry name" value="NAD(P)-binding Rossmann-fold domains"/>
    <property type="match status" value="1"/>
</dbReference>
<accession>A0A9P8GAA9</accession>
<dbReference type="GO" id="GO:0016491">
    <property type="term" value="F:oxidoreductase activity"/>
    <property type="evidence" value="ECO:0007669"/>
    <property type="project" value="UniProtKB-KW"/>
</dbReference>
<comment type="caution">
    <text evidence="5">The sequence shown here is derived from an EMBL/GenBank/DDBJ whole genome shotgun (WGS) entry which is preliminary data.</text>
</comment>
<evidence type="ECO:0000313" key="6">
    <source>
        <dbReference type="Proteomes" id="UP000767238"/>
    </source>
</evidence>
<keyword evidence="3" id="KW-0560">Oxidoreductase</keyword>
<dbReference type="PRINTS" id="PR00081">
    <property type="entry name" value="GDHRDH"/>
</dbReference>